<dbReference type="GO" id="GO:0006914">
    <property type="term" value="P:autophagy"/>
    <property type="evidence" value="ECO:0007669"/>
    <property type="project" value="TreeGrafter"/>
</dbReference>
<evidence type="ECO:0000256" key="4">
    <source>
        <dbReference type="ARBA" id="ARBA00022927"/>
    </source>
</evidence>
<protein>
    <submittedName>
        <fullName evidence="8">CNH domain-containing protein</fullName>
    </submittedName>
</protein>
<evidence type="ECO:0000313" key="9">
    <source>
        <dbReference type="Proteomes" id="UP000005221"/>
    </source>
</evidence>
<dbReference type="PANTHER" id="PTHR12894">
    <property type="entry name" value="CNH DOMAIN CONTAINING"/>
    <property type="match status" value="1"/>
</dbReference>
<dbReference type="Proteomes" id="UP000005221">
    <property type="component" value="Chromosome 2"/>
</dbReference>
<dbReference type="PANTHER" id="PTHR12894:SF27">
    <property type="entry name" value="TRANSFORMING GROWTH FACTOR-BETA RECEPTOR-ASSOCIATED PROTEIN 1"/>
    <property type="match status" value="1"/>
</dbReference>
<dbReference type="EnsemblFungi" id="CPAR2_200200-T">
    <property type="protein sequence ID" value="CPAR2_200200-T-p1"/>
    <property type="gene ID" value="CPAR2_200200"/>
</dbReference>
<dbReference type="InterPro" id="IPR036322">
    <property type="entry name" value="WD40_repeat_dom_sf"/>
</dbReference>
<reference evidence="9" key="2">
    <citation type="journal article" date="2011" name="BMC Genomics">
        <title>Using RNA-seq to determine the transcriptional landscape and the hypoxic response of the pathogenic yeast Candida parapsilosis.</title>
        <authorList>
            <person name="Guida A."/>
            <person name="Lindstaedt C."/>
            <person name="Maguire S.L."/>
            <person name="Ding C."/>
            <person name="Higgins D.G."/>
            <person name="Corton N.J."/>
            <person name="Berriman M."/>
            <person name="Butler G."/>
        </authorList>
    </citation>
    <scope>GENOME REANNOTATION</scope>
    <source>
        <strain evidence="9">CDC 317 / ATCC MYA-4646</strain>
    </source>
</reference>
<dbReference type="AlphaFoldDB" id="G8BEI8"/>
<evidence type="ECO:0000313" key="6">
    <source>
        <dbReference type="CGD" id="CAL0000156775"/>
    </source>
</evidence>
<keyword evidence="9" id="KW-1185">Reference proteome</keyword>
<dbReference type="VEuPathDB" id="FungiDB:CPAR2_200200"/>
<dbReference type="InterPro" id="IPR032914">
    <property type="entry name" value="Vam6/VPS39/TRAP1"/>
</dbReference>
<sequence length="828" mass="95704">MIPYLIDPLIDDLPLKPSEHISAVAAHDRNIYIGTSKGSLFHYHLFEDATDYLQITSISVGSHEITQLLPSESLQKLFLVIDRTLLVFQLPELSPNTIRQLKNVQHICLMENGSSLMIIKQSEVQLVQLQNNSWKLLREFKQQGAILGTAPMNNLILLANENSYEVLDTRSGSVMPLFEYKSNINVSPFIVLFETPSTKEYLLTIASDENTSIAQFISDFGDVTRGTLTWLDSGYPRGGVVVDWPHTFALFEKSIIISSLETLETVMEINTEKIVTREGGRSDTFINFRIQKLQVLFSDKSLQEVTGQATESNTNMVLYDKSKLFVIHQKSSTLLANKAFHEAMESNEFDHFLAIANDDSSYVHVLKTMGAFLTDKDPTEMLTRRQNGELIIEPHMALRLLGYDYPCNVYPGLKDVVDMWDFKDEDATRRYLQELKPADMTPESRLLCYKLLSENHLESLIAEDKWNFSSNDKKIIDVLIQRNKVFLVSQIYKRTTKSSAVTSAYKEFLFQYLDNSLVDDALDFLANERLDDNDYTKLILEILRLNKEKGYALMRQSSVYREVNKKILDELSDDSKGEKDYALLRIELLESSYAENDGLRGELLDLISSTLVALYDSKIEEYIKKLHDEYKEMNNLSKHKWPKISWIDFVALAKEKDYQMFIELYLKSFELLINMDNVHLEESLFQYHKLYINRDIPGLLEFADYSTAERLALGKHAAQKKRYYEQKRLNQFKVNKEDLLLIFKHFLNLYECEPVEPAIQHFVESYSSHVSPLMIVNLLPDKFPLVYLTKFLRTSITNMQLQSREKVMTKSIIKSELSRTKHLIKDLS</sequence>
<dbReference type="CGD" id="CAL0000156775">
    <property type="gene designation" value="CPAR2_200200"/>
</dbReference>
<evidence type="ECO:0000313" key="7">
    <source>
        <dbReference type="EMBL" id="CCE42377.1"/>
    </source>
</evidence>
<dbReference type="GO" id="GO:0034058">
    <property type="term" value="P:endosomal vesicle fusion"/>
    <property type="evidence" value="ECO:0007669"/>
    <property type="project" value="TreeGrafter"/>
</dbReference>
<feature type="domain" description="CNH" evidence="5">
    <location>
        <begin position="18"/>
        <end position="284"/>
    </location>
</feature>
<gene>
    <name evidence="6 7" type="ordered locus">CPAR2_200200</name>
</gene>
<dbReference type="PROSITE" id="PS50219">
    <property type="entry name" value="CNH"/>
    <property type="match status" value="1"/>
</dbReference>
<dbReference type="EMBL" id="HE605206">
    <property type="protein sequence ID" value="CCE42377.1"/>
    <property type="molecule type" value="Genomic_DNA"/>
</dbReference>
<dbReference type="GO" id="GO:0015031">
    <property type="term" value="P:protein transport"/>
    <property type="evidence" value="ECO:0007669"/>
    <property type="project" value="UniProtKB-KW"/>
</dbReference>
<keyword evidence="2" id="KW-0813">Transport</keyword>
<reference evidence="8" key="4">
    <citation type="submission" date="2025-05" db="UniProtKB">
        <authorList>
            <consortium name="EnsemblFungi"/>
        </authorList>
    </citation>
    <scope>IDENTIFICATION</scope>
</reference>
<dbReference type="GO" id="GO:0005737">
    <property type="term" value="C:cytoplasm"/>
    <property type="evidence" value="ECO:0007669"/>
    <property type="project" value="UniProtKB-SubCell"/>
</dbReference>
<comment type="subcellular location">
    <subcellularLocation>
        <location evidence="1">Cytoplasm</location>
    </subcellularLocation>
</comment>
<organism evidence="7 9">
    <name type="scientific">Candida parapsilosis (strain CDC 317 / ATCC MYA-4646)</name>
    <name type="common">Yeast</name>
    <name type="synonym">Monilia parapsilosis</name>
    <dbReference type="NCBI Taxonomy" id="578454"/>
    <lineage>
        <taxon>Eukaryota</taxon>
        <taxon>Fungi</taxon>
        <taxon>Dikarya</taxon>
        <taxon>Ascomycota</taxon>
        <taxon>Saccharomycotina</taxon>
        <taxon>Pichiomycetes</taxon>
        <taxon>Debaryomycetaceae</taxon>
        <taxon>Candida/Lodderomyces clade</taxon>
        <taxon>Candida</taxon>
    </lineage>
</organism>
<dbReference type="STRING" id="578454.G8BEI8"/>
<keyword evidence="4" id="KW-0653">Protein transport</keyword>
<accession>A0AAJ8VWL3</accession>
<evidence type="ECO:0000256" key="2">
    <source>
        <dbReference type="ARBA" id="ARBA00022448"/>
    </source>
</evidence>
<reference evidence="9" key="1">
    <citation type="journal article" date="2009" name="Nature">
        <title>Evolution of pathogenicity and sexual reproduction in eight Candida genomes.</title>
        <authorList>
            <person name="Butler G."/>
            <person name="Rasmussen M.D."/>
            <person name="Lin M.F."/>
            <person name="Santos M.A."/>
            <person name="Sakthikumar S."/>
            <person name="Munro C.A."/>
            <person name="Rheinbay E."/>
            <person name="Grabherr M."/>
            <person name="Forche A."/>
            <person name="Reedy J.L."/>
            <person name="Agrafioti I."/>
            <person name="Arnaud M.B."/>
            <person name="Bates S."/>
            <person name="Brown A.J."/>
            <person name="Brunke S."/>
            <person name="Costanzo M.C."/>
            <person name="Fitzpatrick D.A."/>
            <person name="de Groot P.W."/>
            <person name="Harris D."/>
            <person name="Hoyer L.L."/>
            <person name="Hube B."/>
            <person name="Klis F.M."/>
            <person name="Kodira C."/>
            <person name="Lennard N."/>
            <person name="Logue M.E."/>
            <person name="Martin R."/>
            <person name="Neiman A.M."/>
            <person name="Nikolaou E."/>
            <person name="Quail M.A."/>
            <person name="Quinn J."/>
            <person name="Santos M.C."/>
            <person name="Schmitzberger F.F."/>
            <person name="Sherlock G."/>
            <person name="Shah P."/>
            <person name="Silverstein K.A."/>
            <person name="Skrzypek M.S."/>
            <person name="Soll D."/>
            <person name="Staggs R."/>
            <person name="Stansfield I."/>
            <person name="Stumpf M.P."/>
            <person name="Sudbery P.E."/>
            <person name="Srikantha T."/>
            <person name="Zeng Q."/>
            <person name="Berman J."/>
            <person name="Berriman M."/>
            <person name="Heitman J."/>
            <person name="Gow N.A."/>
            <person name="Lorenz M.C."/>
            <person name="Birren B.W."/>
            <person name="Kellis M."/>
            <person name="Cuomo C.A."/>
        </authorList>
    </citation>
    <scope>NUCLEOTIDE SEQUENCE [LARGE SCALE GENOMIC DNA]</scope>
    <source>
        <strain evidence="9">CDC 317 / ATCC MYA-4646</strain>
    </source>
</reference>
<accession>G8BEI8</accession>
<dbReference type="GO" id="GO:0016020">
    <property type="term" value="C:membrane"/>
    <property type="evidence" value="ECO:0007669"/>
    <property type="project" value="TreeGrafter"/>
</dbReference>
<proteinExistence type="predicted"/>
<dbReference type="InterPro" id="IPR001180">
    <property type="entry name" value="CNH_dom"/>
</dbReference>
<evidence type="ECO:0000256" key="3">
    <source>
        <dbReference type="ARBA" id="ARBA00022490"/>
    </source>
</evidence>
<evidence type="ECO:0000256" key="1">
    <source>
        <dbReference type="ARBA" id="ARBA00004496"/>
    </source>
</evidence>
<dbReference type="SUPFAM" id="SSF50978">
    <property type="entry name" value="WD40 repeat-like"/>
    <property type="match status" value="1"/>
</dbReference>
<evidence type="ECO:0000259" key="5">
    <source>
        <dbReference type="PROSITE" id="PS50219"/>
    </source>
</evidence>
<evidence type="ECO:0000313" key="8">
    <source>
        <dbReference type="EnsemblFungi" id="CPAR2_200200-T-p1"/>
    </source>
</evidence>
<keyword evidence="3" id="KW-0963">Cytoplasm</keyword>
<reference evidence="7" key="3">
    <citation type="submission" date="2011-10" db="EMBL/GenBank/DDBJ databases">
        <title>Transcriptional landscape of the pathogenic yeast Candida parapsilosis.</title>
        <authorList>
            <person name="Guida A."/>
            <person name="Lindstaedt C."/>
            <person name="Maguire S.L."/>
            <person name="Ding C."/>
            <person name="Higgins D.G."/>
            <person name="Harris D."/>
            <person name="Berriman M."/>
            <person name="Butler G."/>
        </authorList>
    </citation>
    <scope>NUCLEOTIDE SEQUENCE</scope>
    <source>
        <strain evidence="7">CDC317</strain>
    </source>
</reference>
<name>G8BEI8_CANPC</name>
<dbReference type="eggNOG" id="KOG2063">
    <property type="taxonomic scope" value="Eukaryota"/>
</dbReference>